<accession>A0A7L0EHL8</accession>
<evidence type="ECO:0000256" key="1">
    <source>
        <dbReference type="ARBA" id="ARBA00022859"/>
    </source>
</evidence>
<evidence type="ECO:0000259" key="4">
    <source>
        <dbReference type="PROSITE" id="PS50835"/>
    </source>
</evidence>
<dbReference type="Proteomes" id="UP000550660">
    <property type="component" value="Unassembled WGS sequence"/>
</dbReference>
<feature type="non-terminal residue" evidence="5">
    <location>
        <position position="1"/>
    </location>
</feature>
<evidence type="ECO:0000313" key="6">
    <source>
        <dbReference type="Proteomes" id="UP000550660"/>
    </source>
</evidence>
<proteinExistence type="predicted"/>
<evidence type="ECO:0000256" key="2">
    <source>
        <dbReference type="ARBA" id="ARBA00023130"/>
    </source>
</evidence>
<dbReference type="OrthoDB" id="9426090at2759"/>
<keyword evidence="2" id="KW-1064">Adaptive immunity</keyword>
<dbReference type="GO" id="GO:0005576">
    <property type="term" value="C:extracellular region"/>
    <property type="evidence" value="ECO:0007669"/>
    <property type="project" value="UniProtKB-ARBA"/>
</dbReference>
<dbReference type="PROSITE" id="PS50835">
    <property type="entry name" value="IG_LIKE"/>
    <property type="match status" value="1"/>
</dbReference>
<feature type="non-terminal residue" evidence="5">
    <location>
        <position position="119"/>
    </location>
</feature>
<reference evidence="5 6" key="1">
    <citation type="submission" date="2019-09" db="EMBL/GenBank/DDBJ databases">
        <title>Bird 10,000 Genomes (B10K) Project - Family phase.</title>
        <authorList>
            <person name="Zhang G."/>
        </authorList>
    </citation>
    <scope>NUCLEOTIDE SEQUENCE [LARGE SCALE GENOMIC DNA]</scope>
    <source>
        <strain evidence="5">B10K-DU-007-40</strain>
        <tissue evidence="5">Mixed tissue sample</tissue>
    </source>
</reference>
<feature type="domain" description="Ig-like" evidence="4">
    <location>
        <begin position="10"/>
        <end position="101"/>
    </location>
</feature>
<organism evidence="5 6">
    <name type="scientific">Trogon melanurus</name>
    <name type="common">Black-tailed trogon</name>
    <dbReference type="NCBI Taxonomy" id="56311"/>
    <lineage>
        <taxon>Eukaryota</taxon>
        <taxon>Metazoa</taxon>
        <taxon>Chordata</taxon>
        <taxon>Craniata</taxon>
        <taxon>Vertebrata</taxon>
        <taxon>Euteleostomi</taxon>
        <taxon>Archelosauria</taxon>
        <taxon>Archosauria</taxon>
        <taxon>Dinosauria</taxon>
        <taxon>Saurischia</taxon>
        <taxon>Theropoda</taxon>
        <taxon>Coelurosauria</taxon>
        <taxon>Aves</taxon>
        <taxon>Neognathae</taxon>
        <taxon>Neoaves</taxon>
        <taxon>Telluraves</taxon>
        <taxon>Coraciimorphae</taxon>
        <taxon>Trogoniformes</taxon>
        <taxon>Trogonidae</taxon>
        <taxon>Trogon</taxon>
    </lineage>
</organism>
<gene>
    <name evidence="5" type="primary">Hvm61</name>
    <name evidence="5" type="ORF">TROMEL_R15287</name>
</gene>
<dbReference type="Gene3D" id="2.60.40.10">
    <property type="entry name" value="Immunoglobulins"/>
    <property type="match status" value="1"/>
</dbReference>
<dbReference type="InterPro" id="IPR036179">
    <property type="entry name" value="Ig-like_dom_sf"/>
</dbReference>
<keyword evidence="3" id="KW-1280">Immunoglobulin</keyword>
<comment type="caution">
    <text evidence="5">The sequence shown here is derived from an EMBL/GenBank/DDBJ whole genome shotgun (WGS) entry which is preliminary data.</text>
</comment>
<keyword evidence="1" id="KW-0391">Immunity</keyword>
<sequence>IKMVASGPEEGKVSGSLPLTCTVTGAPLDSARYDWNYVRQAPGGKLQFLGWIYPFGNNTGYAPPFQSRATITADKDRSKVTLQLRALTAADTGTYFCARQHTGMPGEGGAAQKRCGLPR</sequence>
<keyword evidence="6" id="KW-1185">Reference proteome</keyword>
<dbReference type="SUPFAM" id="SSF48726">
    <property type="entry name" value="Immunoglobulin"/>
    <property type="match status" value="1"/>
</dbReference>
<evidence type="ECO:0000313" key="5">
    <source>
        <dbReference type="EMBL" id="NXJ82629.1"/>
    </source>
</evidence>
<dbReference type="SMART" id="SM00406">
    <property type="entry name" value="IGv"/>
    <property type="match status" value="1"/>
</dbReference>
<dbReference type="Pfam" id="PF07686">
    <property type="entry name" value="V-set"/>
    <property type="match status" value="1"/>
</dbReference>
<dbReference type="GO" id="GO:0002250">
    <property type="term" value="P:adaptive immune response"/>
    <property type="evidence" value="ECO:0007669"/>
    <property type="project" value="UniProtKB-KW"/>
</dbReference>
<evidence type="ECO:0000256" key="3">
    <source>
        <dbReference type="ARBA" id="ARBA00043265"/>
    </source>
</evidence>
<protein>
    <submittedName>
        <fullName evidence="5">HVM61 protein</fullName>
    </submittedName>
</protein>
<dbReference type="InterPro" id="IPR013783">
    <property type="entry name" value="Ig-like_fold"/>
</dbReference>
<dbReference type="EMBL" id="VXAG01001076">
    <property type="protein sequence ID" value="NXJ82629.1"/>
    <property type="molecule type" value="Genomic_DNA"/>
</dbReference>
<dbReference type="AlphaFoldDB" id="A0A7L0EHL8"/>
<dbReference type="GO" id="GO:0019814">
    <property type="term" value="C:immunoglobulin complex"/>
    <property type="evidence" value="ECO:0007669"/>
    <property type="project" value="UniProtKB-KW"/>
</dbReference>
<dbReference type="InterPro" id="IPR050199">
    <property type="entry name" value="IgHV"/>
</dbReference>
<name>A0A7L0EHL8_TROML</name>
<dbReference type="PANTHER" id="PTHR23266">
    <property type="entry name" value="IMMUNOGLOBULIN HEAVY CHAIN"/>
    <property type="match status" value="1"/>
</dbReference>
<dbReference type="InterPro" id="IPR007110">
    <property type="entry name" value="Ig-like_dom"/>
</dbReference>
<dbReference type="InterPro" id="IPR013106">
    <property type="entry name" value="Ig_V-set"/>
</dbReference>